<dbReference type="GO" id="GO:0009378">
    <property type="term" value="F:four-way junction helicase activity"/>
    <property type="evidence" value="ECO:0007669"/>
    <property type="project" value="TreeGrafter"/>
</dbReference>
<keyword evidence="5 10" id="KW-0067">ATP-binding</keyword>
<dbReference type="PANTHER" id="PTHR13710:SF105">
    <property type="entry name" value="ATP-DEPENDENT DNA HELICASE Q1"/>
    <property type="match status" value="1"/>
</dbReference>
<evidence type="ECO:0000313" key="14">
    <source>
        <dbReference type="EMBL" id="SDZ96141.1"/>
    </source>
</evidence>
<name>A0A1H3XB22_9BACT</name>
<dbReference type="EMBL" id="FNQY01000005">
    <property type="protein sequence ID" value="SDZ96141.1"/>
    <property type="molecule type" value="Genomic_DNA"/>
</dbReference>
<dbReference type="PROSITE" id="PS51198">
    <property type="entry name" value="UVRD_HELICASE_ATP_BIND"/>
    <property type="match status" value="1"/>
</dbReference>
<dbReference type="SMART" id="SM00490">
    <property type="entry name" value="HELICc"/>
    <property type="match status" value="1"/>
</dbReference>
<dbReference type="GO" id="GO:0030894">
    <property type="term" value="C:replisome"/>
    <property type="evidence" value="ECO:0007669"/>
    <property type="project" value="TreeGrafter"/>
</dbReference>
<dbReference type="SUPFAM" id="SSF53098">
    <property type="entry name" value="Ribonuclease H-like"/>
    <property type="match status" value="1"/>
</dbReference>
<dbReference type="Gene3D" id="3.40.50.300">
    <property type="entry name" value="P-loop containing nucleotide triphosphate hydrolases"/>
    <property type="match status" value="4"/>
</dbReference>
<dbReference type="EC" id="5.6.2.4" evidence="9"/>
<dbReference type="Proteomes" id="UP000199041">
    <property type="component" value="Unassembled WGS sequence"/>
</dbReference>
<dbReference type="InterPro" id="IPR014001">
    <property type="entry name" value="Helicase_ATP-bd"/>
</dbReference>
<dbReference type="NCBIfam" id="TIGR00614">
    <property type="entry name" value="recQ_fam"/>
    <property type="match status" value="1"/>
</dbReference>
<evidence type="ECO:0000256" key="2">
    <source>
        <dbReference type="ARBA" id="ARBA00022741"/>
    </source>
</evidence>
<dbReference type="InterPro" id="IPR014016">
    <property type="entry name" value="UvrD-like_ATP-bd"/>
</dbReference>
<dbReference type="Pfam" id="PF13361">
    <property type="entry name" value="UvrD_C"/>
    <property type="match status" value="2"/>
</dbReference>
<comment type="catalytic activity">
    <reaction evidence="8">
        <text>Couples ATP hydrolysis with the unwinding of duplex DNA by translocating in the 3'-5' direction.</text>
        <dbReference type="EC" id="5.6.2.4"/>
    </reaction>
</comment>
<dbReference type="Pfam" id="PF13245">
    <property type="entry name" value="AAA_19"/>
    <property type="match status" value="1"/>
</dbReference>
<keyword evidence="6" id="KW-0238">DNA-binding</keyword>
<feature type="domain" description="UvrD-like helicase ATP-binding" evidence="13">
    <location>
        <begin position="1079"/>
        <end position="1411"/>
    </location>
</feature>
<evidence type="ECO:0000256" key="7">
    <source>
        <dbReference type="ARBA" id="ARBA00023235"/>
    </source>
</evidence>
<dbReference type="SUPFAM" id="SSF52540">
    <property type="entry name" value="P-loop containing nucleoside triphosphate hydrolases"/>
    <property type="match status" value="2"/>
</dbReference>
<dbReference type="Gene3D" id="3.30.420.10">
    <property type="entry name" value="Ribonuclease H-like superfamily/Ribonuclease H"/>
    <property type="match status" value="1"/>
</dbReference>
<keyword evidence="7" id="KW-0413">Isomerase</keyword>
<evidence type="ECO:0000256" key="10">
    <source>
        <dbReference type="PROSITE-ProRule" id="PRU00560"/>
    </source>
</evidence>
<dbReference type="GO" id="GO:0043138">
    <property type="term" value="F:3'-5' DNA helicase activity"/>
    <property type="evidence" value="ECO:0007669"/>
    <property type="project" value="UniProtKB-EC"/>
</dbReference>
<feature type="domain" description="Helicase C-terminal" evidence="12">
    <location>
        <begin position="507"/>
        <end position="654"/>
    </location>
</feature>
<dbReference type="PANTHER" id="PTHR13710">
    <property type="entry name" value="DNA HELICASE RECQ FAMILY MEMBER"/>
    <property type="match status" value="1"/>
</dbReference>
<dbReference type="CDD" id="cd17932">
    <property type="entry name" value="DEXQc_UvrD"/>
    <property type="match status" value="1"/>
</dbReference>
<protein>
    <recommendedName>
        <fullName evidence="9">DNA 3'-5' helicase</fullName>
        <ecNumber evidence="9">5.6.2.4</ecNumber>
    </recommendedName>
</protein>
<feature type="binding site" evidence="10">
    <location>
        <begin position="1100"/>
        <end position="1107"/>
    </location>
    <ligand>
        <name>ATP</name>
        <dbReference type="ChEBI" id="CHEBI:30616"/>
    </ligand>
</feature>
<dbReference type="InterPro" id="IPR012337">
    <property type="entry name" value="RNaseH-like_sf"/>
</dbReference>
<evidence type="ECO:0000256" key="8">
    <source>
        <dbReference type="ARBA" id="ARBA00034617"/>
    </source>
</evidence>
<comment type="similarity">
    <text evidence="1">Belongs to the helicase family. RecQ subfamily.</text>
</comment>
<dbReference type="GO" id="GO:0005524">
    <property type="term" value="F:ATP binding"/>
    <property type="evidence" value="ECO:0007669"/>
    <property type="project" value="UniProtKB-UniRule"/>
</dbReference>
<dbReference type="GO" id="GO:0005737">
    <property type="term" value="C:cytoplasm"/>
    <property type="evidence" value="ECO:0007669"/>
    <property type="project" value="TreeGrafter"/>
</dbReference>
<evidence type="ECO:0000256" key="5">
    <source>
        <dbReference type="ARBA" id="ARBA00022840"/>
    </source>
</evidence>
<dbReference type="CDD" id="cd17920">
    <property type="entry name" value="DEXHc_RecQ"/>
    <property type="match status" value="1"/>
</dbReference>
<dbReference type="STRING" id="551991.SAMN05192529_10545"/>
<dbReference type="GO" id="GO:0016787">
    <property type="term" value="F:hydrolase activity"/>
    <property type="evidence" value="ECO:0007669"/>
    <property type="project" value="UniProtKB-UniRule"/>
</dbReference>
<dbReference type="PROSITE" id="PS51192">
    <property type="entry name" value="HELICASE_ATP_BIND_1"/>
    <property type="match status" value="1"/>
</dbReference>
<dbReference type="GO" id="GO:0006310">
    <property type="term" value="P:DNA recombination"/>
    <property type="evidence" value="ECO:0007669"/>
    <property type="project" value="InterPro"/>
</dbReference>
<evidence type="ECO:0000256" key="6">
    <source>
        <dbReference type="ARBA" id="ARBA00023125"/>
    </source>
</evidence>
<dbReference type="InterPro" id="IPR004589">
    <property type="entry name" value="DNA_helicase_ATP-dep_RecQ"/>
</dbReference>
<dbReference type="Pfam" id="PF00271">
    <property type="entry name" value="Helicase_C"/>
    <property type="match status" value="1"/>
</dbReference>
<keyword evidence="15" id="KW-1185">Reference proteome</keyword>
<keyword evidence="3 10" id="KW-0378">Hydrolase</keyword>
<keyword evidence="4 10" id="KW-0347">Helicase</keyword>
<reference evidence="14 15" key="1">
    <citation type="submission" date="2016-10" db="EMBL/GenBank/DDBJ databases">
        <authorList>
            <person name="de Groot N.N."/>
        </authorList>
    </citation>
    <scope>NUCLEOTIDE SEQUENCE [LARGE SCALE GENOMIC DNA]</scope>
    <source>
        <strain evidence="14 15">Vu-144</strain>
    </source>
</reference>
<evidence type="ECO:0000259" key="13">
    <source>
        <dbReference type="PROSITE" id="PS51198"/>
    </source>
</evidence>
<dbReference type="InterPro" id="IPR036397">
    <property type="entry name" value="RNaseH_sf"/>
</dbReference>
<evidence type="ECO:0000259" key="12">
    <source>
        <dbReference type="PROSITE" id="PS51194"/>
    </source>
</evidence>
<keyword evidence="2 10" id="KW-0547">Nucleotide-binding</keyword>
<evidence type="ECO:0000259" key="11">
    <source>
        <dbReference type="PROSITE" id="PS51192"/>
    </source>
</evidence>
<feature type="domain" description="Helicase ATP-binding" evidence="11">
    <location>
        <begin position="297"/>
        <end position="477"/>
    </location>
</feature>
<dbReference type="PROSITE" id="PS51194">
    <property type="entry name" value="HELICASE_CTER"/>
    <property type="match status" value="1"/>
</dbReference>
<proteinExistence type="inferred from homology"/>
<dbReference type="InterPro" id="IPR027417">
    <property type="entry name" value="P-loop_NTPase"/>
</dbReference>
<dbReference type="InterPro" id="IPR011545">
    <property type="entry name" value="DEAD/DEAH_box_helicase_dom"/>
</dbReference>
<evidence type="ECO:0000256" key="1">
    <source>
        <dbReference type="ARBA" id="ARBA00005446"/>
    </source>
</evidence>
<dbReference type="GO" id="GO:0043590">
    <property type="term" value="C:bacterial nucleoid"/>
    <property type="evidence" value="ECO:0007669"/>
    <property type="project" value="TreeGrafter"/>
</dbReference>
<accession>A0A1H3XB22</accession>
<dbReference type="GO" id="GO:0003677">
    <property type="term" value="F:DNA binding"/>
    <property type="evidence" value="ECO:0007669"/>
    <property type="project" value="UniProtKB-KW"/>
</dbReference>
<dbReference type="Pfam" id="PF00270">
    <property type="entry name" value="DEAD"/>
    <property type="match status" value="1"/>
</dbReference>
<evidence type="ECO:0000256" key="4">
    <source>
        <dbReference type="ARBA" id="ARBA00022806"/>
    </source>
</evidence>
<gene>
    <name evidence="14" type="ORF">SAMN05192529_10545</name>
</gene>
<dbReference type="SMART" id="SM00487">
    <property type="entry name" value="DEXDc"/>
    <property type="match status" value="2"/>
</dbReference>
<evidence type="ECO:0000256" key="9">
    <source>
        <dbReference type="ARBA" id="ARBA00034808"/>
    </source>
</evidence>
<evidence type="ECO:0000313" key="15">
    <source>
        <dbReference type="Proteomes" id="UP000199041"/>
    </source>
</evidence>
<dbReference type="InterPro" id="IPR014017">
    <property type="entry name" value="DNA_helicase_UvrD-like_C"/>
</dbReference>
<dbReference type="GO" id="GO:0006281">
    <property type="term" value="P:DNA repair"/>
    <property type="evidence" value="ECO:0007669"/>
    <property type="project" value="TreeGrafter"/>
</dbReference>
<dbReference type="InterPro" id="IPR001650">
    <property type="entry name" value="Helicase_C-like"/>
</dbReference>
<sequence length="1634" mass="185613">MHPVRSPVLTSRGSAMKTDLTYMSAIAFIDTEIDPDSKKLLDIGGIKDDGSRYHNPSVAGFMEFIKGSAFVCGHNILAHDLHFVGNSVLNAGIGQDYYIDTLLLSALLFPKNPYHKLVKDDKLQSDSLNNPLNDAIKARDLFYDEINSFYQLDAQMQAIFWGLLSKEARFTGFFNYLRVNSPLHYNNENPEALIRLKFGDLICAEATLNDFIEKSPVELAYALALIAVNDRYSITPPWVVKNFPRVDQLMYLLRSKPCLKGCGYCDKKWDIHKALKDIFGFTAFRRYEGRDLQKEAVQAAVGDKSLLAVFPTGGGKSITFQLPALMSGEAVKGLTVVIAPLQSLMKDQVDNLEGKNITEAVMINGLLDPIARSKAIERVENGSAALLYISPESLRSRTMQRLLLGRKIVRFVIDEAHCFSAWGQDFRIDYTYIGPFIRELQAQKGLSDPIPVSCFSATAKKNVIEDIKAYFKQHLNLEMLEFTASAARTNLHYSVIPIETETERYQKLRNLIYDGNCPTIVYVSRTKKAYDLAQRLVEDGVEARPYHGKMEVQEKTENQNAFLSGAVNVMVATSAFGMGVDKKDVGMVIHYEISDSLENYVQEAGRAGRDEDILASCYVLYNEEDLSQHLLLLNQTKLTIKEIQQVWKAIKDLTRLRAKVSNSALEIARKAGWEDNIKDVETRVNTAIASLENAGFLERGQNMPRVYASSMLVKNADEAVGRINQSNRFTPQQKEDGARIVRKLISSRSRKQVADEVPESRVDYISDHLGIVKEEVIRIVNLLREEGILADNKDLSVYIKKGEKQSRVLDILRTYGQLEQFLLQQFSDRSMPFHLKQLNAAAALTGIDGVNPGKIKVLLNYLSTSGWIKRRFAGGSPYHFEAECLQKVEVLQGKMEKRHALSRFILQFLFKRAGERESKVVEIAGNNAPESLVLFSEQELKNAYQQQLHLFDKEPVSNTEIEDALYYLSRIEAIKIEGGFMVSYNGLTIERLEKDNKKRFTKQDYQNLYLFYENRVQQIHIVGEYAQKMVEDYTAALNFTEDYFKLNYGAFLRKYFPGSKAEELSRKITHKKFQQLFGELSPAQHAIIQDQQSQYIVVAAGPGSGKTRILVHKMAALLLMEDIKHEQLLMLTFSRAAATELKKRLIQLVGAAAYYIDVKTFHAYAFDLLGKIGSVDESREVIIKTVQKIKDKEVDISRVTKTVMVIDEAQDMDQHEFALVEALMQQNEGMRVIAVGDDDQNIYGFRGASAEYMERLITEFGAKSYDLIENYRSKANLVDFTNQFAKTIFHRLKNNPIVAVDQDKGRLKVVHYANKNLIVPLADAVKSADLIGTTCVLTKTNDQALQVMGQLLMAGLPARFIQSNRAFKLPALAELRYFVELLGTTSDQKVIDHDTWKEAIRILKSSFQRSANLDLCLNLIRDFEQISPKSRYKSDLNLFIEESRLEDFYREKGELIYVSTIHKAKGKEFDQVFMLLEDAQLRTDEDRRALYVGMTRAKNYLNIHLNGDYLNGISAEGLQWVENQQQYLAPAEILVPLDMTQIYLGHSRKEQGSIGQLVSGDALTVVEGGCLNQKGIRVVQFSKEFTRFVEKQASQGFKVVRAEVNFIVHWWDKERENEYKVVLPNLYFEKKMIR</sequence>
<organism evidence="14 15">
    <name type="scientific">Arachidicoccus rhizosphaerae</name>
    <dbReference type="NCBI Taxonomy" id="551991"/>
    <lineage>
        <taxon>Bacteria</taxon>
        <taxon>Pseudomonadati</taxon>
        <taxon>Bacteroidota</taxon>
        <taxon>Chitinophagia</taxon>
        <taxon>Chitinophagales</taxon>
        <taxon>Chitinophagaceae</taxon>
        <taxon>Arachidicoccus</taxon>
    </lineage>
</organism>
<evidence type="ECO:0000256" key="3">
    <source>
        <dbReference type="ARBA" id="ARBA00022801"/>
    </source>
</evidence>